<evidence type="ECO:0000256" key="1">
    <source>
        <dbReference type="ARBA" id="ARBA00044755"/>
    </source>
</evidence>
<dbReference type="RefSeq" id="WP_047883594.1">
    <property type="nucleotide sequence ID" value="NZ_CP071325.1"/>
</dbReference>
<accession>A0A0J1HJ62</accession>
<organism evidence="2 3">
    <name type="scientific">Photobacterium ganghwense</name>
    <dbReference type="NCBI Taxonomy" id="320778"/>
    <lineage>
        <taxon>Bacteria</taxon>
        <taxon>Pseudomonadati</taxon>
        <taxon>Pseudomonadota</taxon>
        <taxon>Gammaproteobacteria</taxon>
        <taxon>Vibrionales</taxon>
        <taxon>Vibrionaceae</taxon>
        <taxon>Photobacterium</taxon>
    </lineage>
</organism>
<sequence>MQLDGSVHGVLKSEQGVVVSCSGRLKGEVWADRIVVNGQVEGSCHANVIEILNQGIVKGDIYCDNLSIEQGGKFLGTTHPGESQQVVMLRGKTTHTDNSESARENDELARAEAKDLVSVAANRKPVQKSAKSAS</sequence>
<dbReference type="EMBL" id="LDOU01000002">
    <property type="protein sequence ID" value="KLV11635.1"/>
    <property type="molecule type" value="Genomic_DNA"/>
</dbReference>
<dbReference type="InterPro" id="IPR007607">
    <property type="entry name" value="BacA/B"/>
</dbReference>
<dbReference type="PATRIC" id="fig|320778.3.peg.562"/>
<reference evidence="2 3" key="1">
    <citation type="submission" date="2015-05" db="EMBL/GenBank/DDBJ databases">
        <title>Photobacterium galathea sp. nov.</title>
        <authorList>
            <person name="Machado H."/>
            <person name="Gram L."/>
        </authorList>
    </citation>
    <scope>NUCLEOTIDE SEQUENCE [LARGE SCALE GENOMIC DNA]</scope>
    <source>
        <strain evidence="2 3">DSM 22954</strain>
    </source>
</reference>
<comment type="caution">
    <text evidence="2">The sequence shown here is derived from an EMBL/GenBank/DDBJ whole genome shotgun (WGS) entry which is preliminary data.</text>
</comment>
<evidence type="ECO:0008006" key="4">
    <source>
        <dbReference type="Google" id="ProtNLM"/>
    </source>
</evidence>
<dbReference type="STRING" id="320778.ABT57_02610"/>
<dbReference type="Pfam" id="PF04519">
    <property type="entry name" value="Bactofilin"/>
    <property type="match status" value="1"/>
</dbReference>
<name>A0A0J1HJ62_9GAMM</name>
<comment type="similarity">
    <text evidence="1">Belongs to the bactofilin family.</text>
</comment>
<gene>
    <name evidence="2" type="ORF">ABT57_02610</name>
</gene>
<keyword evidence="3" id="KW-1185">Reference proteome</keyword>
<proteinExistence type="inferred from homology"/>
<dbReference type="Proteomes" id="UP000035909">
    <property type="component" value="Unassembled WGS sequence"/>
</dbReference>
<dbReference type="PANTHER" id="PTHR35024:SF4">
    <property type="entry name" value="POLYMER-FORMING CYTOSKELETAL PROTEIN"/>
    <property type="match status" value="1"/>
</dbReference>
<evidence type="ECO:0000313" key="3">
    <source>
        <dbReference type="Proteomes" id="UP000035909"/>
    </source>
</evidence>
<dbReference type="AlphaFoldDB" id="A0A0J1HJ62"/>
<dbReference type="PANTHER" id="PTHR35024">
    <property type="entry name" value="HYPOTHETICAL CYTOSOLIC PROTEIN"/>
    <property type="match status" value="1"/>
</dbReference>
<evidence type="ECO:0000313" key="2">
    <source>
        <dbReference type="EMBL" id="KLV11635.1"/>
    </source>
</evidence>
<protein>
    <recommendedName>
        <fullName evidence="4">Polymer-forming cytoskeletal family protein</fullName>
    </recommendedName>
</protein>